<dbReference type="EMBL" id="MZXW01000004">
    <property type="protein sequence ID" value="RXT54149.1"/>
    <property type="molecule type" value="Genomic_DNA"/>
</dbReference>
<sequence>MHQALGEFLTEMGRVEFRVLLLMDLINEAPLEALFDEYSGRTCADKIKIFKKWCDFGGVPDEHKATLQRLYKELDDLRPVRNFLVHGETWEGAFKGKPRQPYRVGLVKKNLEYLDEFERAEHGPNVFDVQQVRDATRRCAGIHRDLAVLRDAIAATAVPFEEEVTQAP</sequence>
<accession>A0A4V1P8C6</accession>
<gene>
    <name evidence="1" type="ORF">B5V03_01460</name>
</gene>
<name>A0A4V1P8C6_9BRAD</name>
<dbReference type="AlphaFoldDB" id="A0A4V1P8C6"/>
<evidence type="ECO:0008006" key="3">
    <source>
        <dbReference type="Google" id="ProtNLM"/>
    </source>
</evidence>
<protein>
    <recommendedName>
        <fullName evidence="3">RiboL-PSP-HEPN domain-containing protein</fullName>
    </recommendedName>
</protein>
<dbReference type="Proteomes" id="UP000290819">
    <property type="component" value="Unassembled WGS sequence"/>
</dbReference>
<organism evidence="1 2">
    <name type="scientific">Bradyrhizobium betae</name>
    <dbReference type="NCBI Taxonomy" id="244734"/>
    <lineage>
        <taxon>Bacteria</taxon>
        <taxon>Pseudomonadati</taxon>
        <taxon>Pseudomonadota</taxon>
        <taxon>Alphaproteobacteria</taxon>
        <taxon>Hyphomicrobiales</taxon>
        <taxon>Nitrobacteraceae</taxon>
        <taxon>Bradyrhizobium</taxon>
    </lineage>
</organism>
<dbReference type="RefSeq" id="WP_164987711.1">
    <property type="nucleotide sequence ID" value="NZ_MZXW01000004.1"/>
</dbReference>
<evidence type="ECO:0000313" key="2">
    <source>
        <dbReference type="Proteomes" id="UP000290819"/>
    </source>
</evidence>
<reference evidence="1 2" key="1">
    <citation type="submission" date="2017-03" db="EMBL/GenBank/DDBJ databases">
        <authorList>
            <person name="Safronova V.I."/>
            <person name="Sazanova A.L."/>
            <person name="Chirak E.R."/>
        </authorList>
    </citation>
    <scope>NUCLEOTIDE SEQUENCE [LARGE SCALE GENOMIC DNA]</scope>
    <source>
        <strain evidence="1 2">Opo-243</strain>
    </source>
</reference>
<comment type="caution">
    <text evidence="1">The sequence shown here is derived from an EMBL/GenBank/DDBJ whole genome shotgun (WGS) entry which is preliminary data.</text>
</comment>
<evidence type="ECO:0000313" key="1">
    <source>
        <dbReference type="EMBL" id="RXT54149.1"/>
    </source>
</evidence>
<keyword evidence="2" id="KW-1185">Reference proteome</keyword>
<proteinExistence type="predicted"/>